<dbReference type="PIRSF" id="PIRSF006603">
    <property type="entry name" value="DinF"/>
    <property type="match status" value="1"/>
</dbReference>
<sequence length="461" mass="49709">MEQSKDEKLGTEKLGKLIVSMALPAVAAQLINVLYNIVDRIYIGHIAGHGDMALTGVGVTFPIITIISAFSAFAGMGGAPIASIHLGKKDYEGAEKILGNSTSLLLLFSVVLTAFFMIFKTPILYAFGASDNIISYAQEYITIYLVGTVFVQLAIGLNTFISGQGNAKVAMLSVLIGAIINIVLDPIFIFLFDMGVKGAALATILSQAVSAVWVVRFLVSKKSIIRIRKKYLKLSKKIVGAIAAIGISPFIMQSTESLVTVVLNNGLQKYGGDLYVGTMSILMSVMQLIIVPIQGVSQGVQPIISYNFGAGKRDRVMGAFKRMLIICLAASMTLGISAIVGPEIFARMFTDKKELVDLTASVMPVYFFGITIFGIQMACQCAFIALGQAKLSLFAALLRKVILLVPLAIILPKYFGVSGIYYAEPIADIIAVFVTSVLFLTITRKFLRNCGNNDMMGKRKQ</sequence>
<dbReference type="GO" id="GO:0005886">
    <property type="term" value="C:plasma membrane"/>
    <property type="evidence" value="ECO:0007669"/>
    <property type="project" value="UniProtKB-SubCell"/>
</dbReference>
<name>A0A4R3J7Z7_9FIRM</name>
<protein>
    <recommendedName>
        <fullName evidence="3">Multidrug export protein MepA</fullName>
    </recommendedName>
</protein>
<keyword evidence="7 10" id="KW-1133">Transmembrane helix</keyword>
<feature type="transmembrane region" description="Helical" evidence="10">
    <location>
        <begin position="58"/>
        <end position="83"/>
    </location>
</feature>
<dbReference type="GO" id="GO:0046677">
    <property type="term" value="P:response to antibiotic"/>
    <property type="evidence" value="ECO:0007669"/>
    <property type="project" value="UniProtKB-KW"/>
</dbReference>
<evidence type="ECO:0000256" key="8">
    <source>
        <dbReference type="ARBA" id="ARBA00023136"/>
    </source>
</evidence>
<evidence type="ECO:0000256" key="9">
    <source>
        <dbReference type="ARBA" id="ARBA00023251"/>
    </source>
</evidence>
<evidence type="ECO:0000313" key="12">
    <source>
        <dbReference type="EMBL" id="TCS61587.1"/>
    </source>
</evidence>
<evidence type="ECO:0000313" key="11">
    <source>
        <dbReference type="EMBL" id="GBU05463.1"/>
    </source>
</evidence>
<organism evidence="12 13">
    <name type="scientific">Faecalimonas umbilicata</name>
    <dbReference type="NCBI Taxonomy" id="1912855"/>
    <lineage>
        <taxon>Bacteria</taxon>
        <taxon>Bacillati</taxon>
        <taxon>Bacillota</taxon>
        <taxon>Clostridia</taxon>
        <taxon>Lachnospirales</taxon>
        <taxon>Lachnospiraceae</taxon>
        <taxon>Faecalimonas</taxon>
    </lineage>
</organism>
<evidence type="ECO:0000256" key="1">
    <source>
        <dbReference type="ARBA" id="ARBA00004651"/>
    </source>
</evidence>
<feature type="transmembrane region" description="Helical" evidence="10">
    <location>
        <begin position="140"/>
        <end position="157"/>
    </location>
</feature>
<keyword evidence="5" id="KW-1003">Cell membrane</keyword>
<dbReference type="PANTHER" id="PTHR43823:SF3">
    <property type="entry name" value="MULTIDRUG EXPORT PROTEIN MEPA"/>
    <property type="match status" value="1"/>
</dbReference>
<keyword evidence="14" id="KW-1185">Reference proteome</keyword>
<dbReference type="Proteomes" id="UP000294613">
    <property type="component" value="Unassembled WGS sequence"/>
</dbReference>
<keyword evidence="4" id="KW-0813">Transport</keyword>
<dbReference type="AlphaFoldDB" id="A0A4R3J7Z7"/>
<dbReference type="CDD" id="cd13143">
    <property type="entry name" value="MATE_MepA_like"/>
    <property type="match status" value="1"/>
</dbReference>
<reference evidence="12 13" key="2">
    <citation type="submission" date="2019-03" db="EMBL/GenBank/DDBJ databases">
        <title>Genomic Encyclopedia of Type Strains, Phase IV (KMG-IV): sequencing the most valuable type-strain genomes for metagenomic binning, comparative biology and taxonomic classification.</title>
        <authorList>
            <person name="Goeker M."/>
        </authorList>
    </citation>
    <scope>NUCLEOTIDE SEQUENCE [LARGE SCALE GENOMIC DNA]</scope>
    <source>
        <strain evidence="12 13">DSM 103426</strain>
    </source>
</reference>
<dbReference type="EMBL" id="SLZV01000036">
    <property type="protein sequence ID" value="TCS61587.1"/>
    <property type="molecule type" value="Genomic_DNA"/>
</dbReference>
<dbReference type="EMBL" id="BHEO01000008">
    <property type="protein sequence ID" value="GBU05463.1"/>
    <property type="molecule type" value="Genomic_DNA"/>
</dbReference>
<dbReference type="PANTHER" id="PTHR43823">
    <property type="entry name" value="SPORULATION PROTEIN YKVU"/>
    <property type="match status" value="1"/>
</dbReference>
<dbReference type="GO" id="GO:0042910">
    <property type="term" value="F:xenobiotic transmembrane transporter activity"/>
    <property type="evidence" value="ECO:0007669"/>
    <property type="project" value="InterPro"/>
</dbReference>
<accession>A0A4R3J7Z7</accession>
<dbReference type="InterPro" id="IPR002528">
    <property type="entry name" value="MATE_fam"/>
</dbReference>
<evidence type="ECO:0000256" key="2">
    <source>
        <dbReference type="ARBA" id="ARBA00008417"/>
    </source>
</evidence>
<comment type="subcellular location">
    <subcellularLocation>
        <location evidence="1">Cell membrane</location>
        <topology evidence="1">Multi-pass membrane protein</topology>
    </subcellularLocation>
</comment>
<feature type="transmembrane region" description="Helical" evidence="10">
    <location>
        <begin position="198"/>
        <end position="218"/>
    </location>
</feature>
<evidence type="ECO:0000256" key="4">
    <source>
        <dbReference type="ARBA" id="ARBA00022448"/>
    </source>
</evidence>
<feature type="transmembrane region" description="Helical" evidence="10">
    <location>
        <begin position="365"/>
        <end position="389"/>
    </location>
</feature>
<feature type="transmembrane region" description="Helical" evidence="10">
    <location>
        <begin position="274"/>
        <end position="293"/>
    </location>
</feature>
<feature type="transmembrane region" description="Helical" evidence="10">
    <location>
        <begin position="238"/>
        <end position="254"/>
    </location>
</feature>
<dbReference type="InterPro" id="IPR048279">
    <property type="entry name" value="MdtK-like"/>
</dbReference>
<feature type="transmembrane region" description="Helical" evidence="10">
    <location>
        <begin position="17"/>
        <end position="38"/>
    </location>
</feature>
<dbReference type="Pfam" id="PF01554">
    <property type="entry name" value="MatE"/>
    <property type="match status" value="2"/>
</dbReference>
<evidence type="ECO:0000256" key="3">
    <source>
        <dbReference type="ARBA" id="ARBA00022106"/>
    </source>
</evidence>
<evidence type="ECO:0000256" key="5">
    <source>
        <dbReference type="ARBA" id="ARBA00022475"/>
    </source>
</evidence>
<keyword evidence="6 10" id="KW-0812">Transmembrane</keyword>
<proteinExistence type="inferred from homology"/>
<evidence type="ECO:0000256" key="7">
    <source>
        <dbReference type="ARBA" id="ARBA00022989"/>
    </source>
</evidence>
<dbReference type="InterPro" id="IPR045070">
    <property type="entry name" value="MATE_MepA-like"/>
</dbReference>
<dbReference type="RefSeq" id="WP_008976241.1">
    <property type="nucleotide sequence ID" value="NZ_BHEO01000008.1"/>
</dbReference>
<feature type="transmembrane region" description="Helical" evidence="10">
    <location>
        <begin position="169"/>
        <end position="192"/>
    </location>
</feature>
<dbReference type="GO" id="GO:0015297">
    <property type="term" value="F:antiporter activity"/>
    <property type="evidence" value="ECO:0007669"/>
    <property type="project" value="InterPro"/>
</dbReference>
<comment type="similarity">
    <text evidence="2">Belongs to the multi antimicrobial extrusion (MATE) (TC 2.A.66.1) family. MepA subfamily.</text>
</comment>
<comment type="caution">
    <text evidence="12">The sequence shown here is derived from an EMBL/GenBank/DDBJ whole genome shotgun (WGS) entry which is preliminary data.</text>
</comment>
<feature type="transmembrane region" description="Helical" evidence="10">
    <location>
        <begin position="429"/>
        <end position="447"/>
    </location>
</feature>
<dbReference type="NCBIfam" id="TIGR00797">
    <property type="entry name" value="matE"/>
    <property type="match status" value="1"/>
</dbReference>
<evidence type="ECO:0000313" key="14">
    <source>
        <dbReference type="Proteomes" id="UP000702954"/>
    </source>
</evidence>
<evidence type="ECO:0000256" key="10">
    <source>
        <dbReference type="SAM" id="Phobius"/>
    </source>
</evidence>
<gene>
    <name evidence="12" type="ORF">EDD74_13621</name>
    <name evidence="11" type="ORF">FAEUMB_20040</name>
</gene>
<evidence type="ECO:0000313" key="13">
    <source>
        <dbReference type="Proteomes" id="UP000294613"/>
    </source>
</evidence>
<feature type="transmembrane region" description="Helical" evidence="10">
    <location>
        <begin position="104"/>
        <end position="128"/>
    </location>
</feature>
<reference evidence="11 14" key="1">
    <citation type="journal article" date="2018" name="Int. J. Syst. Evol. Microbiol.">
        <title>Draft Genome Sequence of Faecalimonas umbilicata JCM 30896T, an Acetate-Producing Bacterium Isolated from Human Feces.</title>
        <authorList>
            <person name="Sakamoto M."/>
            <person name="Ikeyama N."/>
            <person name="Yuki M."/>
            <person name="Ohkuma M."/>
        </authorList>
    </citation>
    <scope>NUCLEOTIDE SEQUENCE [LARGE SCALE GENOMIC DNA]</scope>
    <source>
        <strain evidence="11 14">EGH7</strain>
    </source>
</reference>
<keyword evidence="9" id="KW-0046">Antibiotic resistance</keyword>
<feature type="transmembrane region" description="Helical" evidence="10">
    <location>
        <begin position="323"/>
        <end position="345"/>
    </location>
</feature>
<dbReference type="Proteomes" id="UP000702954">
    <property type="component" value="Unassembled WGS sequence"/>
</dbReference>
<evidence type="ECO:0000256" key="6">
    <source>
        <dbReference type="ARBA" id="ARBA00022692"/>
    </source>
</evidence>
<dbReference type="InterPro" id="IPR051327">
    <property type="entry name" value="MATE_MepA_subfamily"/>
</dbReference>
<keyword evidence="8 10" id="KW-0472">Membrane</keyword>